<evidence type="ECO:0000256" key="1">
    <source>
        <dbReference type="ARBA" id="ARBA00006484"/>
    </source>
</evidence>
<dbReference type="PRINTS" id="PR00080">
    <property type="entry name" value="SDRFAMILY"/>
</dbReference>
<comment type="caution">
    <text evidence="5">The sequence shown here is derived from an EMBL/GenBank/DDBJ whole genome shotgun (WGS) entry which is preliminary data.</text>
</comment>
<proteinExistence type="inferred from homology"/>
<dbReference type="Pfam" id="PF00106">
    <property type="entry name" value="adh_short"/>
    <property type="match status" value="1"/>
</dbReference>
<dbReference type="InterPro" id="IPR020904">
    <property type="entry name" value="Sc_DH/Rdtase_CS"/>
</dbReference>
<evidence type="ECO:0000256" key="2">
    <source>
        <dbReference type="ARBA" id="ARBA00022857"/>
    </source>
</evidence>
<accession>A0A368VWS0</accession>
<evidence type="ECO:0000256" key="4">
    <source>
        <dbReference type="RuleBase" id="RU000363"/>
    </source>
</evidence>
<dbReference type="PROSITE" id="PS00061">
    <property type="entry name" value="ADH_SHORT"/>
    <property type="match status" value="1"/>
</dbReference>
<dbReference type="AlphaFoldDB" id="A0A368VWS0"/>
<organism evidence="5 6">
    <name type="scientific">Halopolyspora algeriensis</name>
    <dbReference type="NCBI Taxonomy" id="1500506"/>
    <lineage>
        <taxon>Bacteria</taxon>
        <taxon>Bacillati</taxon>
        <taxon>Actinomycetota</taxon>
        <taxon>Actinomycetes</taxon>
        <taxon>Actinomycetes incertae sedis</taxon>
        <taxon>Halopolyspora</taxon>
    </lineage>
</organism>
<name>A0A368VWS0_9ACTN</name>
<evidence type="ECO:0000313" key="6">
    <source>
        <dbReference type="Proteomes" id="UP000253495"/>
    </source>
</evidence>
<reference evidence="5 6" key="1">
    <citation type="submission" date="2018-07" db="EMBL/GenBank/DDBJ databases">
        <title>Genomic Encyclopedia of Type Strains, Phase III (KMG-III): the genomes of soil and plant-associated and newly described type strains.</title>
        <authorList>
            <person name="Whitman W."/>
        </authorList>
    </citation>
    <scope>NUCLEOTIDE SEQUENCE [LARGE SCALE GENOMIC DNA]</scope>
    <source>
        <strain evidence="5 6">CECT 8575</strain>
    </source>
</reference>
<evidence type="ECO:0000256" key="3">
    <source>
        <dbReference type="ARBA" id="ARBA00023002"/>
    </source>
</evidence>
<dbReference type="Proteomes" id="UP000253495">
    <property type="component" value="Unassembled WGS sequence"/>
</dbReference>
<dbReference type="PRINTS" id="PR00081">
    <property type="entry name" value="GDHRDH"/>
</dbReference>
<dbReference type="SUPFAM" id="SSF51735">
    <property type="entry name" value="NAD(P)-binding Rossmann-fold domains"/>
    <property type="match status" value="1"/>
</dbReference>
<dbReference type="PANTHER" id="PTHR43391:SF14">
    <property type="entry name" value="DEHYDROGENASE_REDUCTASE SDR FAMILY PROTEIN 7-LIKE"/>
    <property type="match status" value="1"/>
</dbReference>
<keyword evidence="6" id="KW-1185">Reference proteome</keyword>
<dbReference type="OrthoDB" id="9775296at2"/>
<keyword evidence="3" id="KW-0560">Oxidoreductase</keyword>
<dbReference type="Gene3D" id="3.40.50.720">
    <property type="entry name" value="NAD(P)-binding Rossmann-like Domain"/>
    <property type="match status" value="1"/>
</dbReference>
<comment type="similarity">
    <text evidence="1 4">Belongs to the short-chain dehydrogenases/reductases (SDR) family.</text>
</comment>
<dbReference type="PANTHER" id="PTHR43391">
    <property type="entry name" value="RETINOL DEHYDROGENASE-RELATED"/>
    <property type="match status" value="1"/>
</dbReference>
<dbReference type="EMBL" id="QPJC01000002">
    <property type="protein sequence ID" value="RCW46299.1"/>
    <property type="molecule type" value="Genomic_DNA"/>
</dbReference>
<sequence>MARHSRSLSGKVVAVTGGGRGIGAATAAALARRGAKVAVGDLDLAQAEKVAAELGSDAAIALQLDVTDHADFTTFLDRVESDLGPIDVLVNNAGIMPIALIEDESDHTTASQLAVNLHAVIHGSREAVRRMKPRRSGHIVNLASGAGKIPVGGGATYCATKFGVAGFTEALRMEVREAGIDVSGIFPAIVRTELAAGLRGTRGVRAVTPDDVAEAIVEVLQRPRPEVYVPKALGVSVRYGGLMPRRMGEWVNRKMGGERMFLDALNSAERKNYEARAAASAPAAEREDAR</sequence>
<dbReference type="NCBIfam" id="NF005878">
    <property type="entry name" value="PRK07825.1"/>
    <property type="match status" value="1"/>
</dbReference>
<protein>
    <submittedName>
        <fullName evidence="5">NADP-dependent 3-hydroxy acid dehydrogenase YdfG</fullName>
    </submittedName>
</protein>
<dbReference type="InterPro" id="IPR002347">
    <property type="entry name" value="SDR_fam"/>
</dbReference>
<dbReference type="RefSeq" id="WP_114452071.1">
    <property type="nucleotide sequence ID" value="NZ_QPJC01000002.1"/>
</dbReference>
<gene>
    <name evidence="5" type="ORF">DFQ14_102602</name>
</gene>
<evidence type="ECO:0000313" key="5">
    <source>
        <dbReference type="EMBL" id="RCW46299.1"/>
    </source>
</evidence>
<dbReference type="CDD" id="cd05233">
    <property type="entry name" value="SDR_c"/>
    <property type="match status" value="1"/>
</dbReference>
<dbReference type="InterPro" id="IPR036291">
    <property type="entry name" value="NAD(P)-bd_dom_sf"/>
</dbReference>
<dbReference type="GO" id="GO:0016491">
    <property type="term" value="F:oxidoreductase activity"/>
    <property type="evidence" value="ECO:0007669"/>
    <property type="project" value="UniProtKB-KW"/>
</dbReference>
<keyword evidence="2" id="KW-0521">NADP</keyword>